<protein>
    <submittedName>
        <fullName evidence="2">Uncharacterized protein</fullName>
    </submittedName>
</protein>
<accession>A0A8W8KZI3</accession>
<reference evidence="2" key="1">
    <citation type="submission" date="2022-08" db="UniProtKB">
        <authorList>
            <consortium name="EnsemblMetazoa"/>
        </authorList>
    </citation>
    <scope>IDENTIFICATION</scope>
    <source>
        <strain evidence="2">05x7-T-G4-1.051#20</strain>
    </source>
</reference>
<dbReference type="Proteomes" id="UP000005408">
    <property type="component" value="Unassembled WGS sequence"/>
</dbReference>
<sequence length="92" mass="10316">MLGLVTPEEQQGKNPNDGKLQPSAEQMRLFRVLIASASGKSLWRQSLLQTFTHVRNPSLFLSYIRRTLNGGRFTLVSTSQMMTLHHTSDGVT</sequence>
<organism evidence="2 3">
    <name type="scientific">Magallana gigas</name>
    <name type="common">Pacific oyster</name>
    <name type="synonym">Crassostrea gigas</name>
    <dbReference type="NCBI Taxonomy" id="29159"/>
    <lineage>
        <taxon>Eukaryota</taxon>
        <taxon>Metazoa</taxon>
        <taxon>Spiralia</taxon>
        <taxon>Lophotrochozoa</taxon>
        <taxon>Mollusca</taxon>
        <taxon>Bivalvia</taxon>
        <taxon>Autobranchia</taxon>
        <taxon>Pteriomorphia</taxon>
        <taxon>Ostreida</taxon>
        <taxon>Ostreoidea</taxon>
        <taxon>Ostreidae</taxon>
        <taxon>Magallana</taxon>
    </lineage>
</organism>
<proteinExistence type="predicted"/>
<evidence type="ECO:0000313" key="3">
    <source>
        <dbReference type="Proteomes" id="UP000005408"/>
    </source>
</evidence>
<evidence type="ECO:0000256" key="1">
    <source>
        <dbReference type="SAM" id="MobiDB-lite"/>
    </source>
</evidence>
<dbReference type="EnsemblMetazoa" id="G25657.1">
    <property type="protein sequence ID" value="G25657.1:cds"/>
    <property type="gene ID" value="G25657"/>
</dbReference>
<keyword evidence="3" id="KW-1185">Reference proteome</keyword>
<feature type="region of interest" description="Disordered" evidence="1">
    <location>
        <begin position="1"/>
        <end position="22"/>
    </location>
</feature>
<evidence type="ECO:0000313" key="2">
    <source>
        <dbReference type="EnsemblMetazoa" id="G25657.1:cds"/>
    </source>
</evidence>
<name>A0A8W8KZI3_MAGGI</name>
<dbReference type="AlphaFoldDB" id="A0A8W8KZI3"/>